<feature type="non-terminal residue" evidence="2">
    <location>
        <position position="1"/>
    </location>
</feature>
<feature type="region of interest" description="Disordered" evidence="1">
    <location>
        <begin position="1"/>
        <end position="59"/>
    </location>
</feature>
<feature type="non-terminal residue" evidence="2">
    <location>
        <position position="59"/>
    </location>
</feature>
<name>A0A6J4R9I4_9ACTN</name>
<sequence length="59" mass="6458">RPGPRPRARRPAGARDHARGRGLPAGPARRRAAAHRAPRPPSAGDPRGERRARARRRGM</sequence>
<organism evidence="2">
    <name type="scientific">uncultured Solirubrobacteraceae bacterium</name>
    <dbReference type="NCBI Taxonomy" id="1162706"/>
    <lineage>
        <taxon>Bacteria</taxon>
        <taxon>Bacillati</taxon>
        <taxon>Actinomycetota</taxon>
        <taxon>Thermoleophilia</taxon>
        <taxon>Solirubrobacterales</taxon>
        <taxon>Solirubrobacteraceae</taxon>
        <taxon>environmental samples</taxon>
    </lineage>
</organism>
<feature type="compositionally biased region" description="Basic residues" evidence="1">
    <location>
        <begin position="28"/>
        <end position="38"/>
    </location>
</feature>
<proteinExistence type="predicted"/>
<evidence type="ECO:0000256" key="1">
    <source>
        <dbReference type="SAM" id="MobiDB-lite"/>
    </source>
</evidence>
<dbReference type="AlphaFoldDB" id="A0A6J4R9I4"/>
<feature type="compositionally biased region" description="Basic residues" evidence="1">
    <location>
        <begin position="1"/>
        <end position="12"/>
    </location>
</feature>
<protein>
    <submittedName>
        <fullName evidence="2">Uncharacterized protein</fullName>
    </submittedName>
</protein>
<gene>
    <name evidence="2" type="ORF">AVDCRST_MAG13-204</name>
</gene>
<evidence type="ECO:0000313" key="2">
    <source>
        <dbReference type="EMBL" id="CAA9467858.1"/>
    </source>
</evidence>
<reference evidence="2" key="1">
    <citation type="submission" date="2020-02" db="EMBL/GenBank/DDBJ databases">
        <authorList>
            <person name="Meier V. D."/>
        </authorList>
    </citation>
    <scope>NUCLEOTIDE SEQUENCE</scope>
    <source>
        <strain evidence="2">AVDCRST_MAG13</strain>
    </source>
</reference>
<accession>A0A6J4R9I4</accession>
<dbReference type="EMBL" id="CADCVO010000032">
    <property type="protein sequence ID" value="CAA9467858.1"/>
    <property type="molecule type" value="Genomic_DNA"/>
</dbReference>